<dbReference type="GO" id="GO:0002949">
    <property type="term" value="P:tRNA threonylcarbamoyladenosine modification"/>
    <property type="evidence" value="ECO:0007669"/>
    <property type="project" value="InterPro"/>
</dbReference>
<dbReference type="PANTHER" id="PTHR11735:SF11">
    <property type="entry name" value="TRNA THREONYLCARBAMOYLADENOSINE BIOSYNTHESIS PROTEIN TSAB"/>
    <property type="match status" value="1"/>
</dbReference>
<dbReference type="Proteomes" id="UP000216339">
    <property type="component" value="Unassembled WGS sequence"/>
</dbReference>
<dbReference type="InterPro" id="IPR022496">
    <property type="entry name" value="T6A_TsaB"/>
</dbReference>
<name>A0A271J1I1_9BACT</name>
<dbReference type="CDD" id="cd24032">
    <property type="entry name" value="ASKHA_NBD_TsaB"/>
    <property type="match status" value="1"/>
</dbReference>
<protein>
    <submittedName>
        <fullName evidence="2">tRNA (Adenosine(37)-N6)-threonylcarbamoyltransferase complex dimerization subunit type 1 TsaB</fullName>
    </submittedName>
</protein>
<dbReference type="NCBIfam" id="TIGR03725">
    <property type="entry name" value="T6A_YeaZ"/>
    <property type="match status" value="1"/>
</dbReference>
<gene>
    <name evidence="2" type="ORF">BSZ37_12365</name>
</gene>
<dbReference type="InterPro" id="IPR000905">
    <property type="entry name" value="Gcp-like_dom"/>
</dbReference>
<comment type="caution">
    <text evidence="2">The sequence shown here is derived from an EMBL/GenBank/DDBJ whole genome shotgun (WGS) entry which is preliminary data.</text>
</comment>
<dbReference type="GO" id="GO:0005829">
    <property type="term" value="C:cytosol"/>
    <property type="evidence" value="ECO:0007669"/>
    <property type="project" value="TreeGrafter"/>
</dbReference>
<accession>A0A271J1I1</accession>
<dbReference type="EMBL" id="MQWD01000001">
    <property type="protein sequence ID" value="PAP77167.1"/>
    <property type="molecule type" value="Genomic_DNA"/>
</dbReference>
<evidence type="ECO:0000259" key="1">
    <source>
        <dbReference type="Pfam" id="PF00814"/>
    </source>
</evidence>
<dbReference type="PANTHER" id="PTHR11735">
    <property type="entry name" value="TRNA N6-ADENOSINE THREONYLCARBAMOYLTRANSFERASE"/>
    <property type="match status" value="1"/>
</dbReference>
<proteinExistence type="predicted"/>
<organism evidence="2 3">
    <name type="scientific">Rubrivirga marina</name>
    <dbReference type="NCBI Taxonomy" id="1196024"/>
    <lineage>
        <taxon>Bacteria</taxon>
        <taxon>Pseudomonadati</taxon>
        <taxon>Rhodothermota</taxon>
        <taxon>Rhodothermia</taxon>
        <taxon>Rhodothermales</taxon>
        <taxon>Rubricoccaceae</taxon>
        <taxon>Rubrivirga</taxon>
    </lineage>
</organism>
<evidence type="ECO:0000313" key="3">
    <source>
        <dbReference type="Proteomes" id="UP000216339"/>
    </source>
</evidence>
<sequence>MLTLGIDTATDVCAVALLDGERVLFEAALSVPRSHGRRLAPLLREAFAHVERDPADLGLVAVAAGPGSYTGLRIGTSTAKGLALATGAALVGVPTLRALTTSSTVGGPICAILPSRRGEVYVAVYDGDVEVAAPAALSLDAVADWLPASTLALGGPGADRLADLRPDLPRVELASSGAVVARLGQGIAEAEGPDDVAALEPLYLKPVATSQPGGILRPSTL</sequence>
<evidence type="ECO:0000313" key="2">
    <source>
        <dbReference type="EMBL" id="PAP77167.1"/>
    </source>
</evidence>
<keyword evidence="3" id="KW-1185">Reference proteome</keyword>
<keyword evidence="2" id="KW-0808">Transferase</keyword>
<dbReference type="GO" id="GO:0016740">
    <property type="term" value="F:transferase activity"/>
    <property type="evidence" value="ECO:0007669"/>
    <property type="project" value="UniProtKB-KW"/>
</dbReference>
<dbReference type="Pfam" id="PF00814">
    <property type="entry name" value="TsaD"/>
    <property type="match status" value="1"/>
</dbReference>
<reference evidence="2 3" key="1">
    <citation type="submission" date="2016-11" db="EMBL/GenBank/DDBJ databases">
        <title>Study of marine rhodopsin-containing bacteria.</title>
        <authorList>
            <person name="Yoshizawa S."/>
            <person name="Kumagai Y."/>
            <person name="Kogure K."/>
        </authorList>
    </citation>
    <scope>NUCLEOTIDE SEQUENCE [LARGE SCALE GENOMIC DNA]</scope>
    <source>
        <strain evidence="2 3">SAORIC-28</strain>
    </source>
</reference>
<dbReference type="AlphaFoldDB" id="A0A271J1I1"/>
<dbReference type="SUPFAM" id="SSF53067">
    <property type="entry name" value="Actin-like ATPase domain"/>
    <property type="match status" value="2"/>
</dbReference>
<dbReference type="Gene3D" id="3.30.420.40">
    <property type="match status" value="2"/>
</dbReference>
<feature type="domain" description="Gcp-like" evidence="1">
    <location>
        <begin position="33"/>
        <end position="162"/>
    </location>
</feature>
<dbReference type="RefSeq" id="WP_179299610.1">
    <property type="nucleotide sequence ID" value="NZ_MQWD01000001.1"/>
</dbReference>
<dbReference type="InterPro" id="IPR043129">
    <property type="entry name" value="ATPase_NBD"/>
</dbReference>